<gene>
    <name evidence="2" type="ORF">AVEN_195697_1</name>
</gene>
<dbReference type="Gene3D" id="2.10.25.10">
    <property type="entry name" value="Laminin"/>
    <property type="match status" value="1"/>
</dbReference>
<accession>A0A4Y2B931</accession>
<name>A0A4Y2B931_ARAVE</name>
<evidence type="ECO:0000313" key="3">
    <source>
        <dbReference type="Proteomes" id="UP000499080"/>
    </source>
</evidence>
<dbReference type="InterPro" id="IPR002919">
    <property type="entry name" value="TIL_dom"/>
</dbReference>
<protein>
    <recommendedName>
        <fullName evidence="1">TIL domain-containing protein</fullName>
    </recommendedName>
</protein>
<keyword evidence="3" id="KW-1185">Reference proteome</keyword>
<comment type="caution">
    <text evidence="2">The sequence shown here is derived from an EMBL/GenBank/DDBJ whole genome shotgun (WGS) entry which is preliminary data.</text>
</comment>
<dbReference type="OrthoDB" id="6236007at2759"/>
<evidence type="ECO:0000313" key="2">
    <source>
        <dbReference type="EMBL" id="GBL88730.1"/>
    </source>
</evidence>
<reference evidence="2 3" key="1">
    <citation type="journal article" date="2019" name="Sci. Rep.">
        <title>Orb-weaving spider Araneus ventricosus genome elucidates the spidroin gene catalogue.</title>
        <authorList>
            <person name="Kono N."/>
            <person name="Nakamura H."/>
            <person name="Ohtoshi R."/>
            <person name="Moran D.A.P."/>
            <person name="Shinohara A."/>
            <person name="Yoshida Y."/>
            <person name="Fujiwara M."/>
            <person name="Mori M."/>
            <person name="Tomita M."/>
            <person name="Arakawa K."/>
        </authorList>
    </citation>
    <scope>NUCLEOTIDE SEQUENCE [LARGE SCALE GENOMIC DNA]</scope>
</reference>
<sequence length="212" mass="23429">MLGSQEATRGSTPLSVKPDLWHERIWVLFLTDYMCRTEDNDPCFLQVQNGRVGCVGDNEVICEVSCDGEYQGRFHCSKDKGWKEKLPYCVKQSKDLPNITICPDKEVYSECRGHCERSCSYWKKPAACSPKVCVGACVCGEGLVRGPDGKCVSADSCSETIGQFEKESSCNGSYVAEDVEAETYLIRRFSSLTALSRALSSLSVSFLSTPPK</sequence>
<dbReference type="CDD" id="cd19941">
    <property type="entry name" value="TIL"/>
    <property type="match status" value="1"/>
</dbReference>
<dbReference type="SUPFAM" id="SSF57567">
    <property type="entry name" value="Serine protease inhibitors"/>
    <property type="match status" value="1"/>
</dbReference>
<dbReference type="Proteomes" id="UP000499080">
    <property type="component" value="Unassembled WGS sequence"/>
</dbReference>
<evidence type="ECO:0000259" key="1">
    <source>
        <dbReference type="Pfam" id="PF01826"/>
    </source>
</evidence>
<dbReference type="InterPro" id="IPR036084">
    <property type="entry name" value="Ser_inhib-like_sf"/>
</dbReference>
<dbReference type="AlphaFoldDB" id="A0A4Y2B931"/>
<proteinExistence type="predicted"/>
<dbReference type="Pfam" id="PF01826">
    <property type="entry name" value="TIL"/>
    <property type="match status" value="1"/>
</dbReference>
<dbReference type="EMBL" id="BGPR01000061">
    <property type="protein sequence ID" value="GBL88730.1"/>
    <property type="molecule type" value="Genomic_DNA"/>
</dbReference>
<organism evidence="2 3">
    <name type="scientific">Araneus ventricosus</name>
    <name type="common">Orbweaver spider</name>
    <name type="synonym">Epeira ventricosa</name>
    <dbReference type="NCBI Taxonomy" id="182803"/>
    <lineage>
        <taxon>Eukaryota</taxon>
        <taxon>Metazoa</taxon>
        <taxon>Ecdysozoa</taxon>
        <taxon>Arthropoda</taxon>
        <taxon>Chelicerata</taxon>
        <taxon>Arachnida</taxon>
        <taxon>Araneae</taxon>
        <taxon>Araneomorphae</taxon>
        <taxon>Entelegynae</taxon>
        <taxon>Araneoidea</taxon>
        <taxon>Araneidae</taxon>
        <taxon>Araneus</taxon>
    </lineage>
</organism>
<feature type="domain" description="TIL" evidence="1">
    <location>
        <begin position="102"/>
        <end position="157"/>
    </location>
</feature>